<dbReference type="Pfam" id="PF21526">
    <property type="entry name" value="PGRS"/>
    <property type="match status" value="1"/>
</dbReference>
<protein>
    <recommendedName>
        <fullName evidence="2">PE domain-containing protein</fullName>
    </recommendedName>
</protein>
<dbReference type="Proteomes" id="UP000093757">
    <property type="component" value="Unassembled WGS sequence"/>
</dbReference>
<dbReference type="AlphaFoldDB" id="A0A1A6BL44"/>
<sequence>MPELLAAAATNVAGIGAALDAANAAGPATRVLAAGADEVSAAVAAAFGRNAAAYRLASAQIAVLHEQFVQALGAASGSYAAAEATNIATLLQRAPQALLDAVNAPAQAATGRPLIGNGADGAPGTGQAGGPGGLLFGNGGNGGSGGPGQFGGRGGSAGFIGNGGNGGQGGASTAINKIAPPGGNGGSGGWLFGNGGAGGQGGRVDGVEQGLRRALQQCGDVRGLRGGVAAARGAEGLHELLVEDRDLSAGQPVCRGVAAERRRHGR</sequence>
<dbReference type="Pfam" id="PF00934">
    <property type="entry name" value="PE"/>
    <property type="match status" value="1"/>
</dbReference>
<feature type="compositionally biased region" description="Gly residues" evidence="1">
    <location>
        <begin position="118"/>
        <end position="164"/>
    </location>
</feature>
<evidence type="ECO:0000259" key="2">
    <source>
        <dbReference type="Pfam" id="PF00934"/>
    </source>
</evidence>
<comment type="caution">
    <text evidence="4">The sequence shown here is derived from an EMBL/GenBank/DDBJ whole genome shotgun (WGS) entry which is preliminary data.</text>
</comment>
<evidence type="ECO:0000313" key="3">
    <source>
        <dbReference type="EMBL" id="OBR99166.1"/>
    </source>
</evidence>
<organism evidence="4 5">
    <name type="scientific">Mycobacterium gordonae</name>
    <dbReference type="NCBI Taxonomy" id="1778"/>
    <lineage>
        <taxon>Bacteria</taxon>
        <taxon>Bacillati</taxon>
        <taxon>Actinomycetota</taxon>
        <taxon>Actinomycetes</taxon>
        <taxon>Mycobacteriales</taxon>
        <taxon>Mycobacteriaceae</taxon>
        <taxon>Mycobacterium</taxon>
    </lineage>
</organism>
<feature type="region of interest" description="Disordered" evidence="1">
    <location>
        <begin position="117"/>
        <end position="164"/>
    </location>
</feature>
<accession>A0A1A6BL44</accession>
<dbReference type="SUPFAM" id="SSF140459">
    <property type="entry name" value="PE/PPE dimer-like"/>
    <property type="match status" value="1"/>
</dbReference>
<dbReference type="EMBL" id="MAEM01000111">
    <property type="protein sequence ID" value="OBS03072.1"/>
    <property type="molecule type" value="Genomic_DNA"/>
</dbReference>
<feature type="domain" description="PE" evidence="2">
    <location>
        <begin position="2"/>
        <end position="86"/>
    </location>
</feature>
<gene>
    <name evidence="4" type="ORF">A9W98_11625</name>
    <name evidence="3" type="ORF">A9W98_31910</name>
</gene>
<dbReference type="Gene3D" id="1.10.287.850">
    <property type="entry name" value="HP0062-like domain"/>
    <property type="match status" value="1"/>
</dbReference>
<dbReference type="InterPro" id="IPR038332">
    <property type="entry name" value="PPE_sf"/>
</dbReference>
<reference evidence="4 5" key="1">
    <citation type="submission" date="2016-06" db="EMBL/GenBank/DDBJ databases">
        <authorList>
            <person name="Kjaerup R.B."/>
            <person name="Dalgaard T.S."/>
            <person name="Juul-Madsen H.R."/>
        </authorList>
    </citation>
    <scope>NUCLEOTIDE SEQUENCE [LARGE SCALE GENOMIC DNA]</scope>
    <source>
        <strain evidence="4 5">1245752.6</strain>
    </source>
</reference>
<dbReference type="InterPro" id="IPR048996">
    <property type="entry name" value="PGRS_rpt"/>
</dbReference>
<name>A0A1A6BL44_MYCGO</name>
<proteinExistence type="predicted"/>
<evidence type="ECO:0000256" key="1">
    <source>
        <dbReference type="SAM" id="MobiDB-lite"/>
    </source>
</evidence>
<dbReference type="EMBL" id="MAEM01000469">
    <property type="protein sequence ID" value="OBR99166.1"/>
    <property type="molecule type" value="Genomic_DNA"/>
</dbReference>
<evidence type="ECO:0000313" key="4">
    <source>
        <dbReference type="EMBL" id="OBS03072.1"/>
    </source>
</evidence>
<evidence type="ECO:0000313" key="5">
    <source>
        <dbReference type="Proteomes" id="UP000093757"/>
    </source>
</evidence>
<dbReference type="InterPro" id="IPR000084">
    <property type="entry name" value="PE-PGRS_N"/>
</dbReference>